<protein>
    <submittedName>
        <fullName evidence="3">D-alanyl-D-alanine carboxypeptidase</fullName>
        <ecNumber evidence="3">3.4.16.4</ecNumber>
    </submittedName>
</protein>
<gene>
    <name evidence="3" type="ORF">O0955_03820</name>
</gene>
<dbReference type="SUPFAM" id="SSF56601">
    <property type="entry name" value="beta-lactamase/transpeptidase-like"/>
    <property type="match status" value="1"/>
</dbReference>
<comment type="similarity">
    <text evidence="1">Belongs to the peptidase S13 family.</text>
</comment>
<comment type="caution">
    <text evidence="3">The sequence shown here is derived from an EMBL/GenBank/DDBJ whole genome shotgun (WGS) entry which is preliminary data.</text>
</comment>
<name>A0ABT4L5D3_9SPHI</name>
<dbReference type="InterPro" id="IPR000667">
    <property type="entry name" value="Peptidase_S13"/>
</dbReference>
<sequence length="442" mass="50205">MIQAIRSKFLQTAPLLIIALLWSCSADKIISHKVARQFKNSEVIKQYNVGFALYNIGHKKMLFQKDADKYFTPASNTKLYTFYASLKMLPGSIPALKYIEQGDSLIFWGTGDPSFLQTELKDKTVYNFLSGSNKSLFFAPGRYSGNFFGSGWSWDDYNDYYQAEINELPIFDNTVWVKATGNGRFSVSPKNFWSCFTADSTKTSDDFFVKRKYNTNEFVYNSATPKANYNQQIPFKVSTATTLSLLADTLHKTVGLINLKIPKNVKTIYSANRDSVLRHMLQPSDNFIAEQLLLLCSDQISDTLSTEKAIDYVLKNYLSSLPDKPRWVDGSGLSRMNLFTPRDMVKLLDLIYEEIKDEKKLFSMLAAGGQSGTLKYAYPKTNNPFVFAKTGSLTGIHNQSGYVITKKGNTYIYSFMNNNFVLPTADVKKEMVRIVTYIHDNF</sequence>
<dbReference type="PRINTS" id="PR00922">
    <property type="entry name" value="DADACBPTASE3"/>
</dbReference>
<dbReference type="RefSeq" id="WP_269426193.1">
    <property type="nucleotide sequence ID" value="NZ_JAPWGM010000001.1"/>
</dbReference>
<dbReference type="PANTHER" id="PTHR30023:SF0">
    <property type="entry name" value="PENICILLIN-SENSITIVE CARBOXYPEPTIDASE A"/>
    <property type="match status" value="1"/>
</dbReference>
<dbReference type="EC" id="3.4.16.4" evidence="3"/>
<dbReference type="EMBL" id="JAPWGM010000001">
    <property type="protein sequence ID" value="MCZ4243121.1"/>
    <property type="molecule type" value="Genomic_DNA"/>
</dbReference>
<keyword evidence="2 3" id="KW-0378">Hydrolase</keyword>
<proteinExistence type="inferred from homology"/>
<organism evidence="3 4">
    <name type="scientific">Pedobacter punctiformis</name>
    <dbReference type="NCBI Taxonomy" id="3004097"/>
    <lineage>
        <taxon>Bacteria</taxon>
        <taxon>Pseudomonadati</taxon>
        <taxon>Bacteroidota</taxon>
        <taxon>Sphingobacteriia</taxon>
        <taxon>Sphingobacteriales</taxon>
        <taxon>Sphingobacteriaceae</taxon>
        <taxon>Pedobacter</taxon>
    </lineage>
</organism>
<keyword evidence="3" id="KW-0645">Protease</keyword>
<reference evidence="3" key="1">
    <citation type="submission" date="2022-12" db="EMBL/GenBank/DDBJ databases">
        <title>Genome sequence of HCMS5-2.</title>
        <authorList>
            <person name="Woo H."/>
        </authorList>
    </citation>
    <scope>NUCLEOTIDE SEQUENCE</scope>
    <source>
        <strain evidence="3">HCMS5-2</strain>
    </source>
</reference>
<dbReference type="Proteomes" id="UP001144347">
    <property type="component" value="Unassembled WGS sequence"/>
</dbReference>
<evidence type="ECO:0000313" key="4">
    <source>
        <dbReference type="Proteomes" id="UP001144347"/>
    </source>
</evidence>
<evidence type="ECO:0000313" key="3">
    <source>
        <dbReference type="EMBL" id="MCZ4243121.1"/>
    </source>
</evidence>
<dbReference type="GO" id="GO:0009002">
    <property type="term" value="F:serine-type D-Ala-D-Ala carboxypeptidase activity"/>
    <property type="evidence" value="ECO:0007669"/>
    <property type="project" value="UniProtKB-EC"/>
</dbReference>
<dbReference type="Gene3D" id="3.40.710.10">
    <property type="entry name" value="DD-peptidase/beta-lactamase superfamily"/>
    <property type="match status" value="2"/>
</dbReference>
<evidence type="ECO:0000256" key="1">
    <source>
        <dbReference type="ARBA" id="ARBA00006096"/>
    </source>
</evidence>
<dbReference type="InterPro" id="IPR012338">
    <property type="entry name" value="Beta-lactam/transpept-like"/>
</dbReference>
<dbReference type="PANTHER" id="PTHR30023">
    <property type="entry name" value="D-ALANYL-D-ALANINE CARBOXYPEPTIDASE"/>
    <property type="match status" value="1"/>
</dbReference>
<dbReference type="Pfam" id="PF02113">
    <property type="entry name" value="Peptidase_S13"/>
    <property type="match status" value="1"/>
</dbReference>
<evidence type="ECO:0000256" key="2">
    <source>
        <dbReference type="ARBA" id="ARBA00022801"/>
    </source>
</evidence>
<keyword evidence="3" id="KW-0121">Carboxypeptidase</keyword>
<accession>A0ABT4L5D3</accession>
<keyword evidence="4" id="KW-1185">Reference proteome</keyword>